<dbReference type="Pfam" id="PF08592">
    <property type="entry name" value="Anthrone_oxy"/>
    <property type="match status" value="1"/>
</dbReference>
<protein>
    <submittedName>
        <fullName evidence="2">DUF1772 domain-containing protein</fullName>
    </submittedName>
</protein>
<proteinExistence type="predicted"/>
<dbReference type="InterPro" id="IPR013901">
    <property type="entry name" value="Anthrone_oxy"/>
</dbReference>
<comment type="caution">
    <text evidence="2">The sequence shown here is derived from an EMBL/GenBank/DDBJ whole genome shotgun (WGS) entry which is preliminary data.</text>
</comment>
<dbReference type="RefSeq" id="WP_135759394.1">
    <property type="nucleotide sequence ID" value="NZ_RQHW01000015.1"/>
</dbReference>
<keyword evidence="3" id="KW-1185">Reference proteome</keyword>
<dbReference type="EMBL" id="RQHW01000015">
    <property type="protein sequence ID" value="TGN20237.1"/>
    <property type="molecule type" value="Genomic_DNA"/>
</dbReference>
<evidence type="ECO:0000256" key="1">
    <source>
        <dbReference type="SAM" id="Phobius"/>
    </source>
</evidence>
<feature type="transmembrane region" description="Helical" evidence="1">
    <location>
        <begin position="141"/>
        <end position="159"/>
    </location>
</feature>
<evidence type="ECO:0000313" key="2">
    <source>
        <dbReference type="EMBL" id="TGN20237.1"/>
    </source>
</evidence>
<reference evidence="2" key="1">
    <citation type="journal article" date="2019" name="PLoS Negl. Trop. Dis.">
        <title>Revisiting the worldwide diversity of Leptospira species in the environment.</title>
        <authorList>
            <person name="Vincent A.T."/>
            <person name="Schiettekatte O."/>
            <person name="Bourhy P."/>
            <person name="Veyrier F.J."/>
            <person name="Picardeau M."/>
        </authorList>
    </citation>
    <scope>NUCLEOTIDE SEQUENCE [LARGE SCALE GENOMIC DNA]</scope>
    <source>
        <strain evidence="2">201300427</strain>
    </source>
</reference>
<sequence>MNLLHFIYLTACLTTGLTAGVFFAYEISVNGALHRLKDSEYIRAMQEINRVIKNIFFLTSFLAPVFLLPYLTYTEFSDTGSFYLLLTASSSYIVGTFAITVLGNVPLNERLEIFKEEEATVEEKTKARQAFEIPWNRLHRIRTVFSFFAFAFLLLSLLIE</sequence>
<evidence type="ECO:0000313" key="3">
    <source>
        <dbReference type="Proteomes" id="UP000298058"/>
    </source>
</evidence>
<feature type="transmembrane region" description="Helical" evidence="1">
    <location>
        <begin position="83"/>
        <end position="105"/>
    </location>
</feature>
<name>A0A4R9M3C7_9LEPT</name>
<keyword evidence="1" id="KW-0812">Transmembrane</keyword>
<gene>
    <name evidence="2" type="ORF">EHS15_04690</name>
</gene>
<feature type="transmembrane region" description="Helical" evidence="1">
    <location>
        <begin position="51"/>
        <end position="71"/>
    </location>
</feature>
<keyword evidence="1" id="KW-0472">Membrane</keyword>
<accession>A0A4R9M3C7</accession>
<dbReference type="AlphaFoldDB" id="A0A4R9M3C7"/>
<dbReference type="Proteomes" id="UP000298058">
    <property type="component" value="Unassembled WGS sequence"/>
</dbReference>
<feature type="transmembrane region" description="Helical" evidence="1">
    <location>
        <begin position="6"/>
        <end position="25"/>
    </location>
</feature>
<dbReference type="OrthoDB" id="428263at2"/>
<keyword evidence="1" id="KW-1133">Transmembrane helix</keyword>
<organism evidence="2 3">
    <name type="scientific">Leptospira idonii</name>
    <dbReference type="NCBI Taxonomy" id="1193500"/>
    <lineage>
        <taxon>Bacteria</taxon>
        <taxon>Pseudomonadati</taxon>
        <taxon>Spirochaetota</taxon>
        <taxon>Spirochaetia</taxon>
        <taxon>Leptospirales</taxon>
        <taxon>Leptospiraceae</taxon>
        <taxon>Leptospira</taxon>
    </lineage>
</organism>